<keyword evidence="5" id="KW-1185">Reference proteome</keyword>
<proteinExistence type="predicted"/>
<dbReference type="PANTHER" id="PTHR31415:SF52">
    <property type="entry name" value="LATE EMBRYOGENESIS ABUNDANT (LEA) HYDROXYPROLINE-RICH GLYCOPROTEIN FAMILY-RELATED"/>
    <property type="match status" value="1"/>
</dbReference>
<evidence type="ECO:0000313" key="5">
    <source>
        <dbReference type="Proteomes" id="UP001567538"/>
    </source>
</evidence>
<dbReference type="EMBL" id="JBEAFC010000005">
    <property type="protein sequence ID" value="KAL1555592.1"/>
    <property type="molecule type" value="Genomic_DNA"/>
</dbReference>
<reference evidence="4 5" key="1">
    <citation type="submission" date="2024-06" db="EMBL/GenBank/DDBJ databases">
        <title>A chromosome level genome sequence of Diviner's sage (Salvia divinorum).</title>
        <authorList>
            <person name="Ford S.A."/>
            <person name="Ro D.-K."/>
            <person name="Ness R.W."/>
            <person name="Phillips M.A."/>
        </authorList>
    </citation>
    <scope>NUCLEOTIDE SEQUENCE [LARGE SCALE GENOMIC DNA]</scope>
    <source>
        <strain evidence="4">SAF-2024a</strain>
        <tissue evidence="4">Leaf</tissue>
    </source>
</reference>
<dbReference type="Proteomes" id="UP001567538">
    <property type="component" value="Unassembled WGS sequence"/>
</dbReference>
<keyword evidence="3" id="KW-1133">Transmembrane helix</keyword>
<protein>
    <recommendedName>
        <fullName evidence="6">Late embryogenesis abundant protein LEA-2 subgroup domain-containing protein</fullName>
    </recommendedName>
</protein>
<dbReference type="PANTHER" id="PTHR31415">
    <property type="entry name" value="OS05G0367900 PROTEIN"/>
    <property type="match status" value="1"/>
</dbReference>
<sequence length="194" mass="21496">MCSKPTWICCLLLFPLVFSLIVIVVTLAYVGVKPIFYVQELYVPSLNTSNPHTHNATNPNTSIIIDLKFKREIAYVAIRYEDINVTLYYGPIRSSGSVGSAIVAGFYQGRKKTARRRAVLDARRLPWEEAFARVSGGSGVAVRVEVSTGYMLRRCDEDHCYYTANEVAVAADLVVDGSGVEVSKKATRLKKLVV</sequence>
<name>A0ABD1HGM4_SALDI</name>
<evidence type="ECO:0000256" key="1">
    <source>
        <dbReference type="ARBA" id="ARBA00004370"/>
    </source>
</evidence>
<comment type="caution">
    <text evidence="4">The sequence shown here is derived from an EMBL/GenBank/DDBJ whole genome shotgun (WGS) entry which is preliminary data.</text>
</comment>
<evidence type="ECO:0000256" key="3">
    <source>
        <dbReference type="SAM" id="Phobius"/>
    </source>
</evidence>
<accession>A0ABD1HGM4</accession>
<feature type="transmembrane region" description="Helical" evidence="3">
    <location>
        <begin position="7"/>
        <end position="32"/>
    </location>
</feature>
<gene>
    <name evidence="4" type="ORF">AAHA92_11309</name>
</gene>
<evidence type="ECO:0008006" key="6">
    <source>
        <dbReference type="Google" id="ProtNLM"/>
    </source>
</evidence>
<keyword evidence="2 3" id="KW-0472">Membrane</keyword>
<evidence type="ECO:0000313" key="4">
    <source>
        <dbReference type="EMBL" id="KAL1555592.1"/>
    </source>
</evidence>
<comment type="subcellular location">
    <subcellularLocation>
        <location evidence="1">Membrane</location>
    </subcellularLocation>
</comment>
<evidence type="ECO:0000256" key="2">
    <source>
        <dbReference type="ARBA" id="ARBA00023136"/>
    </source>
</evidence>
<feature type="transmembrane region" description="Helical" evidence="3">
    <location>
        <begin position="88"/>
        <end position="107"/>
    </location>
</feature>
<keyword evidence="3" id="KW-0812">Transmembrane</keyword>
<dbReference type="AlphaFoldDB" id="A0ABD1HGM4"/>
<dbReference type="GO" id="GO:0016020">
    <property type="term" value="C:membrane"/>
    <property type="evidence" value="ECO:0007669"/>
    <property type="project" value="UniProtKB-SubCell"/>
</dbReference>
<dbReference type="InterPro" id="IPR044839">
    <property type="entry name" value="NDR1-like"/>
</dbReference>
<organism evidence="4 5">
    <name type="scientific">Salvia divinorum</name>
    <name type="common">Maria pastora</name>
    <name type="synonym">Diviner's sage</name>
    <dbReference type="NCBI Taxonomy" id="28513"/>
    <lineage>
        <taxon>Eukaryota</taxon>
        <taxon>Viridiplantae</taxon>
        <taxon>Streptophyta</taxon>
        <taxon>Embryophyta</taxon>
        <taxon>Tracheophyta</taxon>
        <taxon>Spermatophyta</taxon>
        <taxon>Magnoliopsida</taxon>
        <taxon>eudicotyledons</taxon>
        <taxon>Gunneridae</taxon>
        <taxon>Pentapetalae</taxon>
        <taxon>asterids</taxon>
        <taxon>lamiids</taxon>
        <taxon>Lamiales</taxon>
        <taxon>Lamiaceae</taxon>
        <taxon>Nepetoideae</taxon>
        <taxon>Mentheae</taxon>
        <taxon>Salviinae</taxon>
        <taxon>Salvia</taxon>
        <taxon>Salvia subgen. Calosphace</taxon>
    </lineage>
</organism>